<keyword evidence="21" id="KW-1185">Reference proteome</keyword>
<evidence type="ECO:0000256" key="10">
    <source>
        <dbReference type="ARBA" id="ARBA00023136"/>
    </source>
</evidence>
<dbReference type="SMART" id="SM00091">
    <property type="entry name" value="PAS"/>
    <property type="match status" value="1"/>
</dbReference>
<evidence type="ECO:0000256" key="3">
    <source>
        <dbReference type="ARBA" id="ARBA00012438"/>
    </source>
</evidence>
<evidence type="ECO:0000256" key="8">
    <source>
        <dbReference type="ARBA" id="ARBA00022840"/>
    </source>
</evidence>
<dbReference type="PANTHER" id="PTHR45339">
    <property type="entry name" value="HYBRID SIGNAL TRANSDUCTION HISTIDINE KINASE J"/>
    <property type="match status" value="1"/>
</dbReference>
<keyword evidence="8" id="KW-0067">ATP-binding</keyword>
<dbReference type="SUPFAM" id="SSF55785">
    <property type="entry name" value="PYP-like sensor domain (PAS domain)"/>
    <property type="match status" value="1"/>
</dbReference>
<evidence type="ECO:0000256" key="12">
    <source>
        <dbReference type="ARBA" id="ARBA00058004"/>
    </source>
</evidence>
<dbReference type="InterPro" id="IPR004358">
    <property type="entry name" value="Sig_transdc_His_kin-like_C"/>
</dbReference>
<dbReference type="SUPFAM" id="SSF52172">
    <property type="entry name" value="CheY-like"/>
    <property type="match status" value="1"/>
</dbReference>
<evidence type="ECO:0000259" key="17">
    <source>
        <dbReference type="PROSITE" id="PS50110"/>
    </source>
</evidence>
<dbReference type="PANTHER" id="PTHR45339:SF1">
    <property type="entry name" value="HYBRID SIGNAL TRANSDUCTION HISTIDINE KINASE J"/>
    <property type="match status" value="1"/>
</dbReference>
<dbReference type="Proteomes" id="UP000070186">
    <property type="component" value="Unassembled WGS sequence"/>
</dbReference>
<evidence type="ECO:0000256" key="5">
    <source>
        <dbReference type="ARBA" id="ARBA00022679"/>
    </source>
</evidence>
<feature type="domain" description="PAS" evidence="18">
    <location>
        <begin position="308"/>
        <end position="378"/>
    </location>
</feature>
<sequence length="848" mass="93939">MIWLSMAPVVLFAAWLAFDHIQTLDKERAREARDRAQNVAMAIDQNLRARIRGLQILAMSGMVDEPQRWSELYREAQGYLEGFESHVIFADTDRQMLFNTRWPFGASLPRLPVAKGKTAAPLALETGRPQVGDIVVGPVANVLLVAIAVPVLRDGKATHLMLTTIDIDQFRRRLDRVALPEGWSLALVDGTGADIARRAPPGFKPEENTAPEGRFTAKLEQAPWSVVLQTPRDLRRTQMIETGALLLAGILLSVLLGLVGGTFFARRLGQQLMALSTPAGQPMPVLDVAEIIAAHDQLDASTSARLESERRFAATFEQAAVGIALVAPDGRWLRVNHKLCAIVGYGEDELLNKTFQDITHPDDLNTDLRQLQMMLDREIETYSLEKRYLRKDGSLVWIDLTVALTWKSDGSPDYFISVIEDITERKRLQAELADYHTGLERQVVERTAQLAEAQKRAEDANLAKSAFLANMSHEIRTPMNAIIGLTHLLRKDRPTVEQAERLDKIDASGKHLLSIINDILDLSKIEAGKFTLEDKDFALEQVLDHVQSLIADSARDKGVKIEIDGDHVPLWLRGDLTRVRQGLLNFAGNAVKFTEDGTITIRAELLEERDGKLLVRFEVRDTGIGIPAEKLSRLFQDFAQADASTTRRFGGTGLGLAITKRLALLMGGDAGAESQPGQGSVFWFTAWLQRGHGVMCREDRSQEGADRALRRRHAGARLLLVEDNEINVEVALELLHGVGMHVETAEDGLVAIEKARSGDFDLILMDMQMPNMGGLEACRIIRRLPGWETKPVLAMTANAFDDDRAACQQAGMNDFIAKPVDPDALYATLLKWLSLTLSRTVGAEKAAE</sequence>
<evidence type="ECO:0000259" key="16">
    <source>
        <dbReference type="PROSITE" id="PS50109"/>
    </source>
</evidence>
<keyword evidence="15" id="KW-1133">Transmembrane helix</keyword>
<feature type="domain" description="PAC" evidence="19">
    <location>
        <begin position="382"/>
        <end position="434"/>
    </location>
</feature>
<evidence type="ECO:0000256" key="4">
    <source>
        <dbReference type="ARBA" id="ARBA00022553"/>
    </source>
</evidence>
<dbReference type="Gene3D" id="3.30.450.20">
    <property type="entry name" value="PAS domain"/>
    <property type="match status" value="1"/>
</dbReference>
<dbReference type="Gene3D" id="1.10.287.130">
    <property type="match status" value="1"/>
</dbReference>
<evidence type="ECO:0000256" key="15">
    <source>
        <dbReference type="SAM" id="Phobius"/>
    </source>
</evidence>
<dbReference type="InterPro" id="IPR036097">
    <property type="entry name" value="HisK_dim/P_sf"/>
</dbReference>
<dbReference type="Pfam" id="PF00072">
    <property type="entry name" value="Response_reg"/>
    <property type="match status" value="1"/>
</dbReference>
<dbReference type="InterPro" id="IPR001610">
    <property type="entry name" value="PAC"/>
</dbReference>
<feature type="transmembrane region" description="Helical" evidence="15">
    <location>
        <begin position="244"/>
        <end position="265"/>
    </location>
</feature>
<dbReference type="PRINTS" id="PR00344">
    <property type="entry name" value="BCTRLSENSOR"/>
</dbReference>
<dbReference type="FunFam" id="3.30.565.10:FF:000010">
    <property type="entry name" value="Sensor histidine kinase RcsC"/>
    <property type="match status" value="1"/>
</dbReference>
<comment type="catalytic activity">
    <reaction evidence="1">
        <text>ATP + protein L-histidine = ADP + protein N-phospho-L-histidine.</text>
        <dbReference type="EC" id="2.7.13.3"/>
    </reaction>
</comment>
<evidence type="ECO:0000256" key="6">
    <source>
        <dbReference type="ARBA" id="ARBA00022741"/>
    </source>
</evidence>
<dbReference type="GO" id="GO:0005524">
    <property type="term" value="F:ATP binding"/>
    <property type="evidence" value="ECO:0007669"/>
    <property type="project" value="UniProtKB-KW"/>
</dbReference>
<feature type="domain" description="Response regulatory" evidence="17">
    <location>
        <begin position="717"/>
        <end position="833"/>
    </location>
</feature>
<dbReference type="InterPro" id="IPR003661">
    <property type="entry name" value="HisK_dim/P_dom"/>
</dbReference>
<dbReference type="InterPro" id="IPR013655">
    <property type="entry name" value="PAS_fold_3"/>
</dbReference>
<dbReference type="InterPro" id="IPR005467">
    <property type="entry name" value="His_kinase_dom"/>
</dbReference>
<evidence type="ECO:0000256" key="13">
    <source>
        <dbReference type="ARBA" id="ARBA00070152"/>
    </source>
</evidence>
<dbReference type="STRING" id="281362.AT959_11425"/>
<dbReference type="CDD" id="cd16922">
    <property type="entry name" value="HATPase_EvgS-ArcB-TorS-like"/>
    <property type="match status" value="1"/>
</dbReference>
<protein>
    <recommendedName>
        <fullName evidence="13">Virulence sensor protein BvgS</fullName>
        <ecNumber evidence="3">2.7.13.3</ecNumber>
    </recommendedName>
</protein>
<evidence type="ECO:0000259" key="19">
    <source>
        <dbReference type="PROSITE" id="PS50113"/>
    </source>
</evidence>
<keyword evidence="7" id="KW-0418">Kinase</keyword>
<proteinExistence type="predicted"/>
<evidence type="ECO:0000256" key="9">
    <source>
        <dbReference type="ARBA" id="ARBA00023012"/>
    </source>
</evidence>
<dbReference type="SMART" id="SM00086">
    <property type="entry name" value="PAC"/>
    <property type="match status" value="1"/>
</dbReference>
<feature type="transmembrane region" description="Helical" evidence="15">
    <location>
        <begin position="134"/>
        <end position="152"/>
    </location>
</feature>
<dbReference type="SUPFAM" id="SSF55874">
    <property type="entry name" value="ATPase domain of HSP90 chaperone/DNA topoisomerase II/histidine kinase"/>
    <property type="match status" value="1"/>
</dbReference>
<evidence type="ECO:0000313" key="20">
    <source>
        <dbReference type="EMBL" id="KXB29997.1"/>
    </source>
</evidence>
<dbReference type="GO" id="GO:0000155">
    <property type="term" value="F:phosphorelay sensor kinase activity"/>
    <property type="evidence" value="ECO:0007669"/>
    <property type="project" value="InterPro"/>
</dbReference>
<keyword evidence="11" id="KW-0131">Cell cycle</keyword>
<dbReference type="Gene3D" id="3.30.565.10">
    <property type="entry name" value="Histidine kinase-like ATPase, C-terminal domain"/>
    <property type="match status" value="1"/>
</dbReference>
<dbReference type="Pfam" id="PF08447">
    <property type="entry name" value="PAS_3"/>
    <property type="match status" value="1"/>
</dbReference>
<comment type="function">
    <text evidence="12">Member of the two-component regulatory system BvgS/BvgA. Phosphorylates BvgA via a four-step phosphorelay in response to environmental signals.</text>
</comment>
<comment type="caution">
    <text evidence="20">The sequence shown here is derived from an EMBL/GenBank/DDBJ whole genome shotgun (WGS) entry which is preliminary data.</text>
</comment>
<dbReference type="CDD" id="cd17546">
    <property type="entry name" value="REC_hyHK_CKI1_RcsC-like"/>
    <property type="match status" value="1"/>
</dbReference>
<name>A0A133XGC3_9RHOO</name>
<keyword evidence="6" id="KW-0547">Nucleotide-binding</keyword>
<keyword evidence="15" id="KW-0812">Transmembrane</keyword>
<evidence type="ECO:0000256" key="2">
    <source>
        <dbReference type="ARBA" id="ARBA00004370"/>
    </source>
</evidence>
<dbReference type="NCBIfam" id="TIGR00229">
    <property type="entry name" value="sensory_box"/>
    <property type="match status" value="1"/>
</dbReference>
<feature type="modified residue" description="4-aspartylphosphate" evidence="14">
    <location>
        <position position="766"/>
    </location>
</feature>
<evidence type="ECO:0000259" key="18">
    <source>
        <dbReference type="PROSITE" id="PS50112"/>
    </source>
</evidence>
<keyword evidence="4 14" id="KW-0597">Phosphoprotein</keyword>
<dbReference type="PROSITE" id="PS50113">
    <property type="entry name" value="PAC"/>
    <property type="match status" value="1"/>
</dbReference>
<dbReference type="CDD" id="cd00082">
    <property type="entry name" value="HisKA"/>
    <property type="match status" value="1"/>
</dbReference>
<dbReference type="InterPro" id="IPR000014">
    <property type="entry name" value="PAS"/>
</dbReference>
<evidence type="ECO:0000256" key="7">
    <source>
        <dbReference type="ARBA" id="ARBA00022777"/>
    </source>
</evidence>
<keyword evidence="10 15" id="KW-0472">Membrane</keyword>
<evidence type="ECO:0000256" key="14">
    <source>
        <dbReference type="PROSITE-ProRule" id="PRU00169"/>
    </source>
</evidence>
<keyword evidence="5" id="KW-0808">Transferase</keyword>
<comment type="subcellular location">
    <subcellularLocation>
        <location evidence="2">Membrane</location>
    </subcellularLocation>
</comment>
<keyword evidence="9" id="KW-0902">Two-component regulatory system</keyword>
<gene>
    <name evidence="20" type="ORF">AT959_11425</name>
</gene>
<dbReference type="InterPro" id="IPR035965">
    <property type="entry name" value="PAS-like_dom_sf"/>
</dbReference>
<dbReference type="InterPro" id="IPR003594">
    <property type="entry name" value="HATPase_dom"/>
</dbReference>
<evidence type="ECO:0000313" key="21">
    <source>
        <dbReference type="Proteomes" id="UP000070186"/>
    </source>
</evidence>
<dbReference type="EMBL" id="LODL01000021">
    <property type="protein sequence ID" value="KXB29997.1"/>
    <property type="molecule type" value="Genomic_DNA"/>
</dbReference>
<dbReference type="PROSITE" id="PS50109">
    <property type="entry name" value="HIS_KIN"/>
    <property type="match status" value="1"/>
</dbReference>
<dbReference type="CDD" id="cd00130">
    <property type="entry name" value="PAS"/>
    <property type="match status" value="1"/>
</dbReference>
<feature type="domain" description="Histidine kinase" evidence="16">
    <location>
        <begin position="470"/>
        <end position="690"/>
    </location>
</feature>
<dbReference type="FunFam" id="1.10.287.130:FF:000038">
    <property type="entry name" value="Sensory transduction histidine kinase"/>
    <property type="match status" value="1"/>
</dbReference>
<accession>A0A133XGC3</accession>
<reference evidence="20 21" key="1">
    <citation type="submission" date="2015-12" db="EMBL/GenBank/DDBJ databases">
        <title>Nitrous oxide reduction kinetics distinguish bacteria harboring typical versus atypical NosZ.</title>
        <authorList>
            <person name="Yoon S."/>
            <person name="Nissen S."/>
            <person name="Park D."/>
            <person name="Sanford R.A."/>
            <person name="Loeffler F.E."/>
        </authorList>
    </citation>
    <scope>NUCLEOTIDE SEQUENCE [LARGE SCALE GENOMIC DNA]</scope>
    <source>
        <strain evidence="20 21">ATCC BAA-841</strain>
    </source>
</reference>
<dbReference type="AlphaFoldDB" id="A0A133XGC3"/>
<dbReference type="InterPro" id="IPR036890">
    <property type="entry name" value="HATPase_C_sf"/>
</dbReference>
<dbReference type="Pfam" id="PF02518">
    <property type="entry name" value="HATPase_c"/>
    <property type="match status" value="1"/>
</dbReference>
<dbReference type="EC" id="2.7.13.3" evidence="3"/>
<dbReference type="GO" id="GO:0016020">
    <property type="term" value="C:membrane"/>
    <property type="evidence" value="ECO:0007669"/>
    <property type="project" value="UniProtKB-SubCell"/>
</dbReference>
<dbReference type="Pfam" id="PF00512">
    <property type="entry name" value="HisKA"/>
    <property type="match status" value="1"/>
</dbReference>
<dbReference type="SUPFAM" id="SSF47384">
    <property type="entry name" value="Homodimeric domain of signal transducing histidine kinase"/>
    <property type="match status" value="1"/>
</dbReference>
<dbReference type="InterPro" id="IPR011006">
    <property type="entry name" value="CheY-like_superfamily"/>
</dbReference>
<organism evidence="20 21">
    <name type="scientific">Dechloromonas denitrificans</name>
    <dbReference type="NCBI Taxonomy" id="281362"/>
    <lineage>
        <taxon>Bacteria</taxon>
        <taxon>Pseudomonadati</taxon>
        <taxon>Pseudomonadota</taxon>
        <taxon>Betaproteobacteria</taxon>
        <taxon>Rhodocyclales</taxon>
        <taxon>Azonexaceae</taxon>
        <taxon>Dechloromonas</taxon>
    </lineage>
</organism>
<evidence type="ECO:0000256" key="11">
    <source>
        <dbReference type="ARBA" id="ARBA00023306"/>
    </source>
</evidence>
<dbReference type="PROSITE" id="PS50110">
    <property type="entry name" value="RESPONSE_REGULATORY"/>
    <property type="match status" value="1"/>
</dbReference>
<dbReference type="PROSITE" id="PS50112">
    <property type="entry name" value="PAS"/>
    <property type="match status" value="1"/>
</dbReference>
<dbReference type="SMART" id="SM00448">
    <property type="entry name" value="REC"/>
    <property type="match status" value="1"/>
</dbReference>
<dbReference type="Gene3D" id="3.40.50.2300">
    <property type="match status" value="1"/>
</dbReference>
<dbReference type="InterPro" id="IPR001789">
    <property type="entry name" value="Sig_transdc_resp-reg_receiver"/>
</dbReference>
<evidence type="ECO:0000256" key="1">
    <source>
        <dbReference type="ARBA" id="ARBA00000085"/>
    </source>
</evidence>
<dbReference type="SMART" id="SM00388">
    <property type="entry name" value="HisKA"/>
    <property type="match status" value="1"/>
</dbReference>
<dbReference type="SMART" id="SM00387">
    <property type="entry name" value="HATPase_c"/>
    <property type="match status" value="1"/>
</dbReference>
<dbReference type="InterPro" id="IPR000700">
    <property type="entry name" value="PAS-assoc_C"/>
</dbReference>